<evidence type="ECO:0000313" key="3">
    <source>
        <dbReference type="Proteomes" id="UP001209878"/>
    </source>
</evidence>
<dbReference type="SUPFAM" id="SSF52047">
    <property type="entry name" value="RNI-like"/>
    <property type="match status" value="1"/>
</dbReference>
<feature type="domain" description="F-box/LRR-repeat protein 15-like leucin rich repeat" evidence="1">
    <location>
        <begin position="112"/>
        <end position="254"/>
    </location>
</feature>
<dbReference type="GO" id="GO:0019005">
    <property type="term" value="C:SCF ubiquitin ligase complex"/>
    <property type="evidence" value="ECO:0007669"/>
    <property type="project" value="TreeGrafter"/>
</dbReference>
<sequence>MKTLYDICLTHIATNLNAINRVGSFLAPVHKETLIERLGYHDMFTPEYLPLITYNLFSAQLKRITFKRCVGVTDAVLRQLGLCGCKLHYLTIDRCKSVTDIGIEAVTKGQNELQCLELQKLASMTWLGLRQVQSDELTKVDISGCLGLTTQGLQMFLSRNKNIKHLVLATCTKLCDSAIICVAESLQKQLEILDVADIHMVGDDSLVALADHCPNITTLNIQGWNKVTETGMSKVGEQCGRLRSLDLSYCSRLQSCPGRPVSAVSARHTAGTQSVRGAAAG</sequence>
<gene>
    <name evidence="2" type="ORF">NP493_11g04028</name>
</gene>
<organism evidence="2 3">
    <name type="scientific">Ridgeia piscesae</name>
    <name type="common">Tubeworm</name>
    <dbReference type="NCBI Taxonomy" id="27915"/>
    <lineage>
        <taxon>Eukaryota</taxon>
        <taxon>Metazoa</taxon>
        <taxon>Spiralia</taxon>
        <taxon>Lophotrochozoa</taxon>
        <taxon>Annelida</taxon>
        <taxon>Polychaeta</taxon>
        <taxon>Sedentaria</taxon>
        <taxon>Canalipalpata</taxon>
        <taxon>Sabellida</taxon>
        <taxon>Siboglinidae</taxon>
        <taxon>Ridgeia</taxon>
    </lineage>
</organism>
<keyword evidence="3" id="KW-1185">Reference proteome</keyword>
<dbReference type="GO" id="GO:0031146">
    <property type="term" value="P:SCF-dependent proteasomal ubiquitin-dependent protein catabolic process"/>
    <property type="evidence" value="ECO:0007669"/>
    <property type="project" value="TreeGrafter"/>
</dbReference>
<proteinExistence type="predicted"/>
<dbReference type="Gene3D" id="3.80.10.10">
    <property type="entry name" value="Ribonuclease Inhibitor"/>
    <property type="match status" value="2"/>
</dbReference>
<dbReference type="InterPro" id="IPR057207">
    <property type="entry name" value="FBXL15_LRR"/>
</dbReference>
<dbReference type="SMART" id="SM00367">
    <property type="entry name" value="LRR_CC"/>
    <property type="match status" value="7"/>
</dbReference>
<evidence type="ECO:0000313" key="2">
    <source>
        <dbReference type="EMBL" id="KAK2193581.1"/>
    </source>
</evidence>
<comment type="caution">
    <text evidence="2">The sequence shown here is derived from an EMBL/GenBank/DDBJ whole genome shotgun (WGS) entry which is preliminary data.</text>
</comment>
<dbReference type="PANTHER" id="PTHR13318">
    <property type="entry name" value="PARTNER OF PAIRED, ISOFORM B-RELATED"/>
    <property type="match status" value="1"/>
</dbReference>
<dbReference type="InterPro" id="IPR032675">
    <property type="entry name" value="LRR_dom_sf"/>
</dbReference>
<dbReference type="InterPro" id="IPR006553">
    <property type="entry name" value="Leu-rich_rpt_Cys-con_subtyp"/>
</dbReference>
<accession>A0AAD9PFF1</accession>
<dbReference type="EMBL" id="JAODUO010000010">
    <property type="protein sequence ID" value="KAK2193581.1"/>
    <property type="molecule type" value="Genomic_DNA"/>
</dbReference>
<dbReference type="AlphaFoldDB" id="A0AAD9PFF1"/>
<dbReference type="Proteomes" id="UP001209878">
    <property type="component" value="Unassembled WGS sequence"/>
</dbReference>
<protein>
    <recommendedName>
        <fullName evidence="1">F-box/LRR-repeat protein 15-like leucin rich repeat domain-containing protein</fullName>
    </recommendedName>
</protein>
<dbReference type="Pfam" id="PF25372">
    <property type="entry name" value="DUF7885"/>
    <property type="match status" value="1"/>
</dbReference>
<reference evidence="2" key="1">
    <citation type="journal article" date="2023" name="Mol. Biol. Evol.">
        <title>Third-Generation Sequencing Reveals the Adaptive Role of the Epigenome in Three Deep-Sea Polychaetes.</title>
        <authorList>
            <person name="Perez M."/>
            <person name="Aroh O."/>
            <person name="Sun Y."/>
            <person name="Lan Y."/>
            <person name="Juniper S.K."/>
            <person name="Young C.R."/>
            <person name="Angers B."/>
            <person name="Qian P.Y."/>
        </authorList>
    </citation>
    <scope>NUCLEOTIDE SEQUENCE</scope>
    <source>
        <strain evidence="2">R07B-5</strain>
    </source>
</reference>
<evidence type="ECO:0000259" key="1">
    <source>
        <dbReference type="Pfam" id="PF25372"/>
    </source>
</evidence>
<name>A0AAD9PFF1_RIDPI</name>